<dbReference type="PANTHER" id="PTHR48104:SF30">
    <property type="entry name" value="METACASPASE-1"/>
    <property type="match status" value="1"/>
</dbReference>
<dbReference type="GO" id="GO:0004197">
    <property type="term" value="F:cysteine-type endopeptidase activity"/>
    <property type="evidence" value="ECO:0007669"/>
    <property type="project" value="InterPro"/>
</dbReference>
<dbReference type="FunCoup" id="A0A1X2HP61">
    <property type="interactions" value="447"/>
</dbReference>
<evidence type="ECO:0000313" key="6">
    <source>
        <dbReference type="EMBL" id="ORZ01137.1"/>
    </source>
</evidence>
<sequence length="477" mass="52002">MSYYPGQYGGYGQPPPPQYPPQRSYGNYPPPPPPPPGGGGYPPQGGYPPPPQQGGGYPPPPQQGGYPPPPPPPQGSYPPPPSSYAPPSQPPPNYRPHHAQNEPIQPPPYQGADPVFRPTDRPVNYANYPQPPQSAHNQAPSPVPYGQQAPGAGNFVMHVNPLMQNRPPPNFQLSNCKGRKRALLIGINYFNSPNELKGCINDVHNVKQFLTTLYGFNENDMVILTDDQRDSRFIPTRQNMIAAMQWLVRDAAPNDSFFFHFSGHGGRVKDTNGDEDDGYDETIYPVDHKMYPGDSGQIVDDIMHETMVRPLPPGCRLTAIFDSCHSGTALDLPYVYSTQGNLKEANIFKDAGSGLLSAGLAYASGNVGGALSSVMSLGKKVLSGKSVDDRVKQFKSSAADVIMFSGCKDEQTSADAFEAGRSTGAMSYAFTTALRQNKNQSYLQLLNSVRTILREKYSQRPQLSSSHPIDVNLLFIL</sequence>
<comment type="caution">
    <text evidence="6">The sequence shown here is derived from an EMBL/GenBank/DDBJ whole genome shotgun (WGS) entry which is preliminary data.</text>
</comment>
<comment type="similarity">
    <text evidence="1">Belongs to the peptidase C14B family.</text>
</comment>
<dbReference type="InterPro" id="IPR011600">
    <property type="entry name" value="Pept_C14_caspase"/>
</dbReference>
<dbReference type="PANTHER" id="PTHR48104">
    <property type="entry name" value="METACASPASE-4"/>
    <property type="match status" value="1"/>
</dbReference>
<gene>
    <name evidence="6" type="ORF">BCR43DRAFT_486439</name>
</gene>
<feature type="compositionally biased region" description="Pro residues" evidence="4">
    <location>
        <begin position="45"/>
        <end position="94"/>
    </location>
</feature>
<keyword evidence="3" id="KW-0378">Hydrolase</keyword>
<dbReference type="InterPro" id="IPR029030">
    <property type="entry name" value="Caspase-like_dom_sf"/>
</dbReference>
<dbReference type="Pfam" id="PF00656">
    <property type="entry name" value="Peptidase_C14"/>
    <property type="match status" value="1"/>
</dbReference>
<evidence type="ECO:0000256" key="4">
    <source>
        <dbReference type="SAM" id="MobiDB-lite"/>
    </source>
</evidence>
<dbReference type="GO" id="GO:0006508">
    <property type="term" value="P:proteolysis"/>
    <property type="evidence" value="ECO:0007669"/>
    <property type="project" value="InterPro"/>
</dbReference>
<dbReference type="OrthoDB" id="3223806at2759"/>
<dbReference type="SUPFAM" id="SSF52129">
    <property type="entry name" value="Caspase-like"/>
    <property type="match status" value="1"/>
</dbReference>
<evidence type="ECO:0000256" key="1">
    <source>
        <dbReference type="ARBA" id="ARBA00009005"/>
    </source>
</evidence>
<keyword evidence="7" id="KW-1185">Reference proteome</keyword>
<dbReference type="GO" id="GO:0005737">
    <property type="term" value="C:cytoplasm"/>
    <property type="evidence" value="ECO:0007669"/>
    <property type="project" value="TreeGrafter"/>
</dbReference>
<dbReference type="GO" id="GO:0006915">
    <property type="term" value="P:apoptotic process"/>
    <property type="evidence" value="ECO:0007669"/>
    <property type="project" value="UniProtKB-KW"/>
</dbReference>
<dbReference type="OMA" id="DEMHNIM"/>
<organism evidence="6 7">
    <name type="scientific">Syncephalastrum racemosum</name>
    <name type="common">Filamentous fungus</name>
    <dbReference type="NCBI Taxonomy" id="13706"/>
    <lineage>
        <taxon>Eukaryota</taxon>
        <taxon>Fungi</taxon>
        <taxon>Fungi incertae sedis</taxon>
        <taxon>Mucoromycota</taxon>
        <taxon>Mucoromycotina</taxon>
        <taxon>Mucoromycetes</taxon>
        <taxon>Mucorales</taxon>
        <taxon>Syncephalastraceae</taxon>
        <taxon>Syncephalastrum</taxon>
    </lineage>
</organism>
<dbReference type="Gene3D" id="3.40.50.12660">
    <property type="match status" value="1"/>
</dbReference>
<protein>
    <submittedName>
        <fullName evidence="6">Caspase domain-domain-containing protein</fullName>
    </submittedName>
</protein>
<keyword evidence="2" id="KW-0053">Apoptosis</keyword>
<feature type="domain" description="Peptidase C14 caspase" evidence="5">
    <location>
        <begin position="179"/>
        <end position="468"/>
    </location>
</feature>
<evidence type="ECO:0000259" key="5">
    <source>
        <dbReference type="Pfam" id="PF00656"/>
    </source>
</evidence>
<dbReference type="STRING" id="13706.A0A1X2HP61"/>
<reference evidence="6 7" key="1">
    <citation type="submission" date="2016-07" db="EMBL/GenBank/DDBJ databases">
        <title>Pervasive Adenine N6-methylation of Active Genes in Fungi.</title>
        <authorList>
            <consortium name="DOE Joint Genome Institute"/>
            <person name="Mondo S.J."/>
            <person name="Dannebaum R.O."/>
            <person name="Kuo R.C."/>
            <person name="Labutti K."/>
            <person name="Haridas S."/>
            <person name="Kuo A."/>
            <person name="Salamov A."/>
            <person name="Ahrendt S.R."/>
            <person name="Lipzen A."/>
            <person name="Sullivan W."/>
            <person name="Andreopoulos W.B."/>
            <person name="Clum A."/>
            <person name="Lindquist E."/>
            <person name="Daum C."/>
            <person name="Ramamoorthy G.K."/>
            <person name="Gryganskyi A."/>
            <person name="Culley D."/>
            <person name="Magnuson J.K."/>
            <person name="James T.Y."/>
            <person name="O'Malley M.A."/>
            <person name="Stajich J.E."/>
            <person name="Spatafora J.W."/>
            <person name="Visel A."/>
            <person name="Grigoriev I.V."/>
        </authorList>
    </citation>
    <scope>NUCLEOTIDE SEQUENCE [LARGE SCALE GENOMIC DNA]</scope>
    <source>
        <strain evidence="6 7">NRRL 2496</strain>
    </source>
</reference>
<name>A0A1X2HP61_SYNRA</name>
<feature type="region of interest" description="Disordered" evidence="4">
    <location>
        <begin position="1"/>
        <end position="152"/>
    </location>
</feature>
<dbReference type="AlphaFoldDB" id="A0A1X2HP61"/>
<evidence type="ECO:0000256" key="3">
    <source>
        <dbReference type="ARBA" id="ARBA00022807"/>
    </source>
</evidence>
<dbReference type="InterPro" id="IPR050452">
    <property type="entry name" value="Metacaspase"/>
</dbReference>
<feature type="compositionally biased region" description="Pro residues" evidence="4">
    <location>
        <begin position="28"/>
        <end position="37"/>
    </location>
</feature>
<keyword evidence="3" id="KW-0645">Protease</keyword>
<dbReference type="InParanoid" id="A0A1X2HP61"/>
<dbReference type="Proteomes" id="UP000242180">
    <property type="component" value="Unassembled WGS sequence"/>
</dbReference>
<evidence type="ECO:0000313" key="7">
    <source>
        <dbReference type="Proteomes" id="UP000242180"/>
    </source>
</evidence>
<proteinExistence type="inferred from homology"/>
<dbReference type="EMBL" id="MCGN01000002">
    <property type="protein sequence ID" value="ORZ01137.1"/>
    <property type="molecule type" value="Genomic_DNA"/>
</dbReference>
<keyword evidence="3" id="KW-0788">Thiol protease</keyword>
<evidence type="ECO:0000256" key="2">
    <source>
        <dbReference type="ARBA" id="ARBA00022703"/>
    </source>
</evidence>
<accession>A0A1X2HP61</accession>